<dbReference type="InterPro" id="IPR000535">
    <property type="entry name" value="MSP_dom"/>
</dbReference>
<feature type="compositionally biased region" description="Polar residues" evidence="6">
    <location>
        <begin position="148"/>
        <end position="178"/>
    </location>
</feature>
<dbReference type="EMBL" id="ML975163">
    <property type="protein sequence ID" value="KAF1811105.1"/>
    <property type="molecule type" value="Genomic_DNA"/>
</dbReference>
<dbReference type="RefSeq" id="XP_033532736.1">
    <property type="nucleotide sequence ID" value="XM_033683244.1"/>
</dbReference>
<dbReference type="PANTHER" id="PTHR10809:SF6">
    <property type="entry name" value="AT11025P-RELATED"/>
    <property type="match status" value="1"/>
</dbReference>
<evidence type="ECO:0000256" key="2">
    <source>
        <dbReference type="ARBA" id="ARBA00008932"/>
    </source>
</evidence>
<dbReference type="PANTHER" id="PTHR10809">
    <property type="entry name" value="VESICLE-ASSOCIATED MEMBRANE PROTEIN-ASSOCIATED PROTEIN"/>
    <property type="match status" value="1"/>
</dbReference>
<evidence type="ECO:0000256" key="5">
    <source>
        <dbReference type="ARBA" id="ARBA00023136"/>
    </source>
</evidence>
<reference evidence="10" key="2">
    <citation type="submission" date="2020-04" db="EMBL/GenBank/DDBJ databases">
        <authorList>
            <consortium name="NCBI Genome Project"/>
        </authorList>
    </citation>
    <scope>NUCLEOTIDE SEQUENCE</scope>
    <source>
        <strain evidence="10">CBS 781.70</strain>
    </source>
</reference>
<keyword evidence="5" id="KW-0472">Membrane</keyword>
<dbReference type="GO" id="GO:0005886">
    <property type="term" value="C:plasma membrane"/>
    <property type="evidence" value="ECO:0007669"/>
    <property type="project" value="TreeGrafter"/>
</dbReference>
<proteinExistence type="inferred from homology"/>
<dbReference type="GO" id="GO:0140506">
    <property type="term" value="F:endoplasmic reticulum-autophagosome adaptor activity"/>
    <property type="evidence" value="ECO:0007669"/>
    <property type="project" value="UniProtKB-ARBA"/>
</dbReference>
<evidence type="ECO:0000256" key="6">
    <source>
        <dbReference type="SAM" id="MobiDB-lite"/>
    </source>
</evidence>
<reference evidence="10" key="3">
    <citation type="submission" date="2025-04" db="UniProtKB">
        <authorList>
            <consortium name="RefSeq"/>
        </authorList>
    </citation>
    <scope>IDENTIFICATION</scope>
    <source>
        <strain evidence="10">CBS 781.70</strain>
    </source>
</reference>
<dbReference type="GO" id="GO:0160214">
    <property type="term" value="F:endoplasmic reticulum-plasma membrane adaptor activity"/>
    <property type="evidence" value="ECO:0007669"/>
    <property type="project" value="UniProtKB-ARBA"/>
</dbReference>
<comment type="similarity">
    <text evidence="2">Belongs to the VAMP-associated protein (VAP) (TC 9.B.17) family.</text>
</comment>
<dbReference type="Pfam" id="PF00635">
    <property type="entry name" value="Motile_Sperm"/>
    <property type="match status" value="1"/>
</dbReference>
<dbReference type="GO" id="GO:0051685">
    <property type="term" value="P:maintenance of ER location"/>
    <property type="evidence" value="ECO:0007669"/>
    <property type="project" value="UniProtKB-ARBA"/>
</dbReference>
<evidence type="ECO:0000256" key="1">
    <source>
        <dbReference type="ARBA" id="ARBA00004163"/>
    </source>
</evidence>
<dbReference type="Proteomes" id="UP000504638">
    <property type="component" value="Unplaced"/>
</dbReference>
<dbReference type="PIRSF" id="PIRSF019693">
    <property type="entry name" value="VAMP-associated"/>
    <property type="match status" value="1"/>
</dbReference>
<dbReference type="AlphaFoldDB" id="A0A6G1FZ07"/>
<dbReference type="InterPro" id="IPR008962">
    <property type="entry name" value="PapD-like_sf"/>
</dbReference>
<sequence length="277" mass="30001">MSVELDPSELSFKRPFDHEVSQILSLRNPHDDPVAFKVKTTAPKQYCVRPNSGRIDPGGTVEVQVLLQSMQKDPPADFKCRDKFLVQSVGIAKDTDVSNVASIWSQIEQTAKSTIQERKIRVVFLPADGDAPTSTPAKAPNGIKDELSSSQSILPITPGTSRANSTARSEPLSTPTTSDKSKESKPIPTAISEKANATYAELKQQLAAANEQILKLKEQAQEGLRQRKPTSQETKSTGAGGAGNLATANRNPPQNGVPLQITALLCLLSFLLGWWLF</sequence>
<dbReference type="OrthoDB" id="264603at2759"/>
<dbReference type="GO" id="GO:0001786">
    <property type="term" value="F:phosphatidylserine binding"/>
    <property type="evidence" value="ECO:0007669"/>
    <property type="project" value="UniProtKB-ARBA"/>
</dbReference>
<dbReference type="PROSITE" id="PS50202">
    <property type="entry name" value="MSP"/>
    <property type="match status" value="1"/>
</dbReference>
<dbReference type="GO" id="GO:0061817">
    <property type="term" value="P:endoplasmic reticulum-plasma membrane tethering"/>
    <property type="evidence" value="ECO:0007669"/>
    <property type="project" value="UniProtKB-ARBA"/>
</dbReference>
<evidence type="ECO:0000313" key="8">
    <source>
        <dbReference type="EMBL" id="KAF1811105.1"/>
    </source>
</evidence>
<dbReference type="GO" id="GO:0007009">
    <property type="term" value="P:plasma membrane organization"/>
    <property type="evidence" value="ECO:0007669"/>
    <property type="project" value="UniProtKB-ARBA"/>
</dbReference>
<organism evidence="8">
    <name type="scientific">Eremomyces bilateralis CBS 781.70</name>
    <dbReference type="NCBI Taxonomy" id="1392243"/>
    <lineage>
        <taxon>Eukaryota</taxon>
        <taxon>Fungi</taxon>
        <taxon>Dikarya</taxon>
        <taxon>Ascomycota</taxon>
        <taxon>Pezizomycotina</taxon>
        <taxon>Dothideomycetes</taxon>
        <taxon>Dothideomycetes incertae sedis</taxon>
        <taxon>Eremomycetales</taxon>
        <taxon>Eremomycetaceae</taxon>
        <taxon>Eremomyces</taxon>
    </lineage>
</organism>
<keyword evidence="9" id="KW-1185">Reference proteome</keyword>
<feature type="region of interest" description="Disordered" evidence="6">
    <location>
        <begin position="127"/>
        <end position="187"/>
    </location>
</feature>
<evidence type="ECO:0000256" key="3">
    <source>
        <dbReference type="ARBA" id="ARBA00022692"/>
    </source>
</evidence>
<keyword evidence="4" id="KW-1133">Transmembrane helix</keyword>
<dbReference type="GO" id="GO:0160219">
    <property type="term" value="C:cortical endoplasmic reticulum membrane"/>
    <property type="evidence" value="ECO:0007669"/>
    <property type="project" value="UniProtKB-ARBA"/>
</dbReference>
<dbReference type="GO" id="GO:0061709">
    <property type="term" value="P:reticulophagy"/>
    <property type="evidence" value="ECO:0007669"/>
    <property type="project" value="UniProtKB-ARBA"/>
</dbReference>
<dbReference type="GO" id="GO:1902647">
    <property type="term" value="P:negative regulation of 1-phosphatidyl-1D-myo-inositol 4,5-bisphosphate biosynthetic process"/>
    <property type="evidence" value="ECO:0007669"/>
    <property type="project" value="UniProtKB-ARBA"/>
</dbReference>
<comment type="subcellular location">
    <subcellularLocation>
        <location evidence="1">Endoplasmic reticulum membrane</location>
        <topology evidence="1">Single-pass type IV membrane protein</topology>
    </subcellularLocation>
</comment>
<reference evidence="8 10" key="1">
    <citation type="submission" date="2020-01" db="EMBL/GenBank/DDBJ databases">
        <authorList>
            <consortium name="DOE Joint Genome Institute"/>
            <person name="Haridas S."/>
            <person name="Albert R."/>
            <person name="Binder M."/>
            <person name="Bloem J."/>
            <person name="Labutti K."/>
            <person name="Salamov A."/>
            <person name="Andreopoulos B."/>
            <person name="Baker S.E."/>
            <person name="Barry K."/>
            <person name="Bills G."/>
            <person name="Bluhm B.H."/>
            <person name="Cannon C."/>
            <person name="Castanera R."/>
            <person name="Culley D.E."/>
            <person name="Daum C."/>
            <person name="Ezra D."/>
            <person name="Gonzalez J.B."/>
            <person name="Henrissat B."/>
            <person name="Kuo A."/>
            <person name="Liang C."/>
            <person name="Lipzen A."/>
            <person name="Lutzoni F."/>
            <person name="Magnuson J."/>
            <person name="Mondo S."/>
            <person name="Nolan M."/>
            <person name="Ohm R."/>
            <person name="Pangilinan J."/>
            <person name="Park H.-J."/>
            <person name="Ramirez L."/>
            <person name="Alfaro M."/>
            <person name="Sun H."/>
            <person name="Tritt A."/>
            <person name="Yoshinaga Y."/>
            <person name="Zwiers L.-H."/>
            <person name="Turgeon B.G."/>
            <person name="Goodwin S.B."/>
            <person name="Spatafora J.W."/>
            <person name="Crous P.W."/>
            <person name="Grigoriev I.V."/>
        </authorList>
    </citation>
    <scope>NUCLEOTIDE SEQUENCE</scope>
    <source>
        <strain evidence="8 10">CBS 781.70</strain>
    </source>
</reference>
<dbReference type="FunFam" id="2.60.40.10:FF:000813">
    <property type="entry name" value="Vesicle-associated protein 1-1"/>
    <property type="match status" value="1"/>
</dbReference>
<dbReference type="Gene3D" id="2.60.40.10">
    <property type="entry name" value="Immunoglobulins"/>
    <property type="match status" value="1"/>
</dbReference>
<evidence type="ECO:0000313" key="9">
    <source>
        <dbReference type="Proteomes" id="UP000504638"/>
    </source>
</evidence>
<keyword evidence="3" id="KW-0812">Transmembrane</keyword>
<evidence type="ECO:0000256" key="4">
    <source>
        <dbReference type="ARBA" id="ARBA00022989"/>
    </source>
</evidence>
<dbReference type="GeneID" id="54423814"/>
<dbReference type="InterPro" id="IPR013783">
    <property type="entry name" value="Ig-like_fold"/>
</dbReference>
<dbReference type="GO" id="GO:0090158">
    <property type="term" value="P:endoplasmic reticulum membrane organization"/>
    <property type="evidence" value="ECO:0007669"/>
    <property type="project" value="TreeGrafter"/>
</dbReference>
<gene>
    <name evidence="8 10" type="ORF">P152DRAFT_77835</name>
</gene>
<evidence type="ECO:0000259" key="7">
    <source>
        <dbReference type="PROSITE" id="PS50202"/>
    </source>
</evidence>
<dbReference type="GO" id="GO:0035091">
    <property type="term" value="F:phosphatidylinositol binding"/>
    <property type="evidence" value="ECO:0007669"/>
    <property type="project" value="UniProtKB-ARBA"/>
</dbReference>
<evidence type="ECO:0000313" key="10">
    <source>
        <dbReference type="RefSeq" id="XP_033532736.1"/>
    </source>
</evidence>
<dbReference type="GO" id="GO:0033149">
    <property type="term" value="F:FFAT motif binding"/>
    <property type="evidence" value="ECO:0007669"/>
    <property type="project" value="TreeGrafter"/>
</dbReference>
<protein>
    <submittedName>
        <fullName evidence="8 10">VAMP-associated protein</fullName>
    </submittedName>
</protein>
<feature type="domain" description="MSP" evidence="7">
    <location>
        <begin position="2"/>
        <end position="125"/>
    </location>
</feature>
<accession>A0A6G1FZ07</accession>
<name>A0A6G1FZ07_9PEZI</name>
<dbReference type="SUPFAM" id="SSF49354">
    <property type="entry name" value="PapD-like"/>
    <property type="match status" value="1"/>
</dbReference>
<dbReference type="InterPro" id="IPR016763">
    <property type="entry name" value="VAP"/>
</dbReference>
<feature type="region of interest" description="Disordered" evidence="6">
    <location>
        <begin position="221"/>
        <end position="252"/>
    </location>
</feature>